<gene>
    <name evidence="1" type="ORF">SPELUC_LOCUS13467</name>
</gene>
<accession>A0ACA9Q4I2</accession>
<organism evidence="1 2">
    <name type="scientific">Cetraspora pellucida</name>
    <dbReference type="NCBI Taxonomy" id="1433469"/>
    <lineage>
        <taxon>Eukaryota</taxon>
        <taxon>Fungi</taxon>
        <taxon>Fungi incertae sedis</taxon>
        <taxon>Mucoromycota</taxon>
        <taxon>Glomeromycotina</taxon>
        <taxon>Glomeromycetes</taxon>
        <taxon>Diversisporales</taxon>
        <taxon>Gigasporaceae</taxon>
        <taxon>Cetraspora</taxon>
    </lineage>
</organism>
<feature type="non-terminal residue" evidence="1">
    <location>
        <position position="66"/>
    </location>
</feature>
<sequence>MKDKTCDGNETNQETKSWQEQIPGKIMMAPNKFGVKTNEKKTLAETPCQKKRFMVKVKAFDEENPL</sequence>
<dbReference type="Proteomes" id="UP000789366">
    <property type="component" value="Unassembled WGS sequence"/>
</dbReference>
<dbReference type="EMBL" id="CAJVPW010035766">
    <property type="protein sequence ID" value="CAG8736339.1"/>
    <property type="molecule type" value="Genomic_DNA"/>
</dbReference>
<name>A0ACA9Q4I2_9GLOM</name>
<proteinExistence type="predicted"/>
<evidence type="ECO:0000313" key="2">
    <source>
        <dbReference type="Proteomes" id="UP000789366"/>
    </source>
</evidence>
<comment type="caution">
    <text evidence="1">The sequence shown here is derived from an EMBL/GenBank/DDBJ whole genome shotgun (WGS) entry which is preliminary data.</text>
</comment>
<keyword evidence="2" id="KW-1185">Reference proteome</keyword>
<evidence type="ECO:0000313" key="1">
    <source>
        <dbReference type="EMBL" id="CAG8736339.1"/>
    </source>
</evidence>
<reference evidence="1" key="1">
    <citation type="submission" date="2021-06" db="EMBL/GenBank/DDBJ databases">
        <authorList>
            <person name="Kallberg Y."/>
            <person name="Tangrot J."/>
            <person name="Rosling A."/>
        </authorList>
    </citation>
    <scope>NUCLEOTIDE SEQUENCE</scope>
    <source>
        <strain evidence="1">28 12/20/2015</strain>
    </source>
</reference>
<protein>
    <submittedName>
        <fullName evidence="1">15283_t:CDS:1</fullName>
    </submittedName>
</protein>